<evidence type="ECO:0000313" key="3">
    <source>
        <dbReference type="Proteomes" id="UP000282170"/>
    </source>
</evidence>
<dbReference type="EMBL" id="CP023408">
    <property type="protein sequence ID" value="AYL40304.1"/>
    <property type="molecule type" value="Genomic_DNA"/>
</dbReference>
<dbReference type="InterPro" id="IPR011057">
    <property type="entry name" value="Mss4-like_sf"/>
</dbReference>
<organism evidence="2 3">
    <name type="scientific">Streptomyces fungicidicus</name>
    <dbReference type="NCBI Taxonomy" id="68203"/>
    <lineage>
        <taxon>Bacteria</taxon>
        <taxon>Bacillati</taxon>
        <taxon>Actinomycetota</taxon>
        <taxon>Actinomycetes</taxon>
        <taxon>Kitasatosporales</taxon>
        <taxon>Streptomycetaceae</taxon>
        <taxon>Streptomyces</taxon>
    </lineage>
</organism>
<dbReference type="InterPro" id="IPR011323">
    <property type="entry name" value="Mss4/transl-control_tumour"/>
</dbReference>
<dbReference type="Pfam" id="PF00838">
    <property type="entry name" value="TCTP"/>
    <property type="match status" value="1"/>
</dbReference>
<proteinExistence type="predicted"/>
<accession>A0A494V9L0</accession>
<dbReference type="GO" id="GO:0005737">
    <property type="term" value="C:cytoplasm"/>
    <property type="evidence" value="ECO:0007669"/>
    <property type="project" value="TreeGrafter"/>
</dbReference>
<keyword evidence="2" id="KW-0614">Plasmid</keyword>
<dbReference type="PRINTS" id="PR01653">
    <property type="entry name" value="TCTPROTEIN"/>
</dbReference>
<evidence type="ECO:0000313" key="2">
    <source>
        <dbReference type="EMBL" id="AYL40304.1"/>
    </source>
</evidence>
<dbReference type="Proteomes" id="UP000282170">
    <property type="component" value="Plasmid p1"/>
</dbReference>
<dbReference type="PROSITE" id="PS51797">
    <property type="entry name" value="TCTP_3"/>
    <property type="match status" value="1"/>
</dbReference>
<dbReference type="InterPro" id="IPR034737">
    <property type="entry name" value="TCTP"/>
</dbReference>
<dbReference type="PANTHER" id="PTHR11991:SF0">
    <property type="entry name" value="TRANSLATIONALLY-CONTROLLED TUMOR PROTEIN"/>
    <property type="match status" value="1"/>
</dbReference>
<evidence type="ECO:0000259" key="1">
    <source>
        <dbReference type="PROSITE" id="PS51797"/>
    </source>
</evidence>
<feature type="domain" description="TCTP" evidence="1">
    <location>
        <begin position="6"/>
        <end position="163"/>
    </location>
</feature>
<dbReference type="SUPFAM" id="SSF51316">
    <property type="entry name" value="Mss4-like"/>
    <property type="match status" value="1"/>
</dbReference>
<dbReference type="Gene3D" id="2.170.150.10">
    <property type="entry name" value="Metal Binding Protein, Guanine Nucleotide Exchange Factor, Chain A"/>
    <property type="match status" value="1"/>
</dbReference>
<dbReference type="KEGG" id="sfug:CNQ36_33315"/>
<reference evidence="2 3" key="1">
    <citation type="submission" date="2017-09" db="EMBL/GenBank/DDBJ databases">
        <authorList>
            <person name="Zhang H."/>
            <person name="Hu S."/>
            <person name="Xu J."/>
            <person name="He Z."/>
        </authorList>
    </citation>
    <scope>NUCLEOTIDE SEQUENCE [LARGE SCALE GENOMIC DNA]</scope>
    <source>
        <strain evidence="2 3">TXX3120</strain>
        <plasmid evidence="2 3">p1</plasmid>
    </source>
</reference>
<dbReference type="GO" id="GO:0005509">
    <property type="term" value="F:calcium ion binding"/>
    <property type="evidence" value="ECO:0007669"/>
    <property type="project" value="TreeGrafter"/>
</dbReference>
<protein>
    <recommendedName>
        <fullName evidence="1">TCTP domain-containing protein</fullName>
    </recommendedName>
</protein>
<sequence length="163" mass="18446">MMETPMKVYKDVFSGDELLSDSFPIKEDGICYVVEGKHSTRAAGLLDIGGTDGEEADSIGHTVLNVAEAHRLVATTYEKKNYTGHIKAYLKRITERLPADERIAWQQQAQERIEQVLADFDSYQFFTGESMDPEAMVVLMRTGKDGKTPFLYYIRHGLRAEAY</sequence>
<geneLocation type="plasmid" evidence="2 3">
    <name>p1</name>
</geneLocation>
<dbReference type="AlphaFoldDB" id="A0A494V9L0"/>
<dbReference type="InterPro" id="IPR018105">
    <property type="entry name" value="Translational_control_tumour_p"/>
</dbReference>
<name>A0A494V9L0_9ACTN</name>
<gene>
    <name evidence="2" type="ORF">CNQ36_33315</name>
</gene>
<keyword evidence="3" id="KW-1185">Reference proteome</keyword>
<dbReference type="PANTHER" id="PTHR11991">
    <property type="entry name" value="TRANSLATIONALLY CONTROLLED TUMOR PROTEIN-RELATED"/>
    <property type="match status" value="1"/>
</dbReference>